<dbReference type="EMBL" id="MU251253">
    <property type="protein sequence ID" value="KAG9254732.1"/>
    <property type="molecule type" value="Genomic_DNA"/>
</dbReference>
<organism evidence="2 3">
    <name type="scientific">Emericellopsis atlantica</name>
    <dbReference type="NCBI Taxonomy" id="2614577"/>
    <lineage>
        <taxon>Eukaryota</taxon>
        <taxon>Fungi</taxon>
        <taxon>Dikarya</taxon>
        <taxon>Ascomycota</taxon>
        <taxon>Pezizomycotina</taxon>
        <taxon>Sordariomycetes</taxon>
        <taxon>Hypocreomycetidae</taxon>
        <taxon>Hypocreales</taxon>
        <taxon>Bionectriaceae</taxon>
        <taxon>Emericellopsis</taxon>
    </lineage>
</organism>
<dbReference type="Pfam" id="PF01822">
    <property type="entry name" value="WSC"/>
    <property type="match status" value="1"/>
</dbReference>
<comment type="caution">
    <text evidence="2">The sequence shown here is derived from an EMBL/GenBank/DDBJ whole genome shotgun (WGS) entry which is preliminary data.</text>
</comment>
<reference evidence="2" key="1">
    <citation type="journal article" date="2021" name="IMA Fungus">
        <title>Genomic characterization of three marine fungi, including Emericellopsis atlantica sp. nov. with signatures of a generalist lifestyle and marine biomass degradation.</title>
        <authorList>
            <person name="Hagestad O.C."/>
            <person name="Hou L."/>
            <person name="Andersen J.H."/>
            <person name="Hansen E.H."/>
            <person name="Altermark B."/>
            <person name="Li C."/>
            <person name="Kuhnert E."/>
            <person name="Cox R.J."/>
            <person name="Crous P.W."/>
            <person name="Spatafora J.W."/>
            <person name="Lail K."/>
            <person name="Amirebrahimi M."/>
            <person name="Lipzen A."/>
            <person name="Pangilinan J."/>
            <person name="Andreopoulos W."/>
            <person name="Hayes R.D."/>
            <person name="Ng V."/>
            <person name="Grigoriev I.V."/>
            <person name="Jackson S.A."/>
            <person name="Sutton T.D.S."/>
            <person name="Dobson A.D.W."/>
            <person name="Rama T."/>
        </authorList>
    </citation>
    <scope>NUCLEOTIDE SEQUENCE</scope>
    <source>
        <strain evidence="2">TS7</strain>
    </source>
</reference>
<evidence type="ECO:0000313" key="2">
    <source>
        <dbReference type="EMBL" id="KAG9254732.1"/>
    </source>
</evidence>
<feature type="domain" description="WSC" evidence="1">
    <location>
        <begin position="48"/>
        <end position="140"/>
    </location>
</feature>
<dbReference type="AlphaFoldDB" id="A0A9P7ZN19"/>
<proteinExistence type="predicted"/>
<keyword evidence="3" id="KW-1185">Reference proteome</keyword>
<name>A0A9P7ZN19_9HYPO</name>
<evidence type="ECO:0000259" key="1">
    <source>
        <dbReference type="PROSITE" id="PS51212"/>
    </source>
</evidence>
<dbReference type="GeneID" id="70294343"/>
<gene>
    <name evidence="2" type="ORF">F5Z01DRAFT_654707</name>
</gene>
<dbReference type="PROSITE" id="PS51212">
    <property type="entry name" value="WSC"/>
    <property type="match status" value="1"/>
</dbReference>
<dbReference type="InterPro" id="IPR002889">
    <property type="entry name" value="WSC_carb-bd"/>
</dbReference>
<dbReference type="Proteomes" id="UP000887229">
    <property type="component" value="Unassembled WGS sequence"/>
</dbReference>
<dbReference type="OrthoDB" id="2019572at2759"/>
<dbReference type="RefSeq" id="XP_046118656.1">
    <property type="nucleotide sequence ID" value="XM_046263440.1"/>
</dbReference>
<sequence>MRYTPLLAFGLGQVALARNSTFTWSSTTSSGANPTQTAPVGFPEQLGDFRFFGCLSSSEQFPTFELVASSNEMSLDICAASCPGRFMGVYSTDCYCGDEVNSDDTQRVANSQCDVACPGNELESCGGLAGAVARRQTVPLSILLSVYIRIRDAAVTSGAVPTGTMTAAPTGTNIVTETITDTLTITSCPPEVTNCPVGQVTTTTYTTEYCPEVTSAANAWHEKVLICYGDYCAPQFPCSECAKHRVVCEGDVCHPEVCTNEEYYKKVVCNGDHCVYPTCEGADCLKKVVCYGDNCVAAKCYGDECEKNLVCHGDACGYETCQGEDCYKQYNCEGDNCQVVPACQGDHCPTPAPPMPATTTGAACNGVNCPAVVPTAAPSTGANNNGQSQCTGVHCDVPVAGSSKILPALGMGAIAGMAFFL</sequence>
<protein>
    <recommendedName>
        <fullName evidence="1">WSC domain-containing protein</fullName>
    </recommendedName>
</protein>
<accession>A0A9P7ZN19</accession>
<dbReference type="SMART" id="SM00321">
    <property type="entry name" value="WSC"/>
    <property type="match status" value="1"/>
</dbReference>
<evidence type="ECO:0000313" key="3">
    <source>
        <dbReference type="Proteomes" id="UP000887229"/>
    </source>
</evidence>